<keyword evidence="3" id="KW-1185">Reference proteome</keyword>
<dbReference type="AlphaFoldDB" id="A0A643FFE9"/>
<feature type="region of interest" description="Disordered" evidence="1">
    <location>
        <begin position="1"/>
        <end position="212"/>
    </location>
</feature>
<comment type="caution">
    <text evidence="2">The sequence shown here is derived from an EMBL/GenBank/DDBJ whole genome shotgun (WGS) entry which is preliminary data.</text>
</comment>
<feature type="compositionally biased region" description="Basic and acidic residues" evidence="1">
    <location>
        <begin position="1"/>
        <end position="16"/>
    </location>
</feature>
<sequence length="346" mass="35599">MGLFHDTLRDARRPLSTDRGGWLRRAAALPEGDTPEEAPLEPPAPPEGGLQTVFRFQKAGAAVAAADLREASHQKADGKPPTGDPWSAGTEVGTPTGSAMHSVKDEQSESNLATGMTALPRESDVTDARAGSAVHGRRSSWMSGPRSEASPASTSLSDTAASPVKSSEHDVSDLSRVPGRGAPSEFNSASEALPDAPTSAAPVPAQALLAARQQRTRAAWAELQQGRDGPLLADRADGLGGVDATRASRVATADADASPQAGAHAAWNVLHTGLPAMPGRKRPAEPASTSAALPPAARSAAPPAPATLHIGRIDITVQAPAPPAPARNPAPAVDSAYLSRHYLRRL</sequence>
<dbReference type="EMBL" id="VZPB01000006">
    <property type="protein sequence ID" value="KAB0584335.1"/>
    <property type="molecule type" value="Genomic_DNA"/>
</dbReference>
<name>A0A643FFE9_IDEDE</name>
<feature type="compositionally biased region" description="Basic and acidic residues" evidence="1">
    <location>
        <begin position="67"/>
        <end position="78"/>
    </location>
</feature>
<feature type="compositionally biased region" description="Polar residues" evidence="1">
    <location>
        <begin position="150"/>
        <end position="160"/>
    </location>
</feature>
<evidence type="ECO:0000313" key="2">
    <source>
        <dbReference type="EMBL" id="KAB0584335.1"/>
    </source>
</evidence>
<protein>
    <submittedName>
        <fullName evidence="2">Uncharacterized protein</fullName>
    </submittedName>
</protein>
<feature type="region of interest" description="Disordered" evidence="1">
    <location>
        <begin position="273"/>
        <end position="304"/>
    </location>
</feature>
<organism evidence="2 3">
    <name type="scientific">Ideonella dechloratans</name>
    <dbReference type="NCBI Taxonomy" id="36863"/>
    <lineage>
        <taxon>Bacteria</taxon>
        <taxon>Pseudomonadati</taxon>
        <taxon>Pseudomonadota</taxon>
        <taxon>Betaproteobacteria</taxon>
        <taxon>Burkholderiales</taxon>
        <taxon>Sphaerotilaceae</taxon>
        <taxon>Ideonella</taxon>
    </lineage>
</organism>
<accession>A0A643FFE9</accession>
<dbReference type="Proteomes" id="UP000430120">
    <property type="component" value="Unassembled WGS sequence"/>
</dbReference>
<evidence type="ECO:0000313" key="3">
    <source>
        <dbReference type="Proteomes" id="UP000430120"/>
    </source>
</evidence>
<evidence type="ECO:0000256" key="1">
    <source>
        <dbReference type="SAM" id="MobiDB-lite"/>
    </source>
</evidence>
<dbReference type="OrthoDB" id="9931142at2"/>
<feature type="compositionally biased region" description="Low complexity" evidence="1">
    <location>
        <begin position="200"/>
        <end position="212"/>
    </location>
</feature>
<gene>
    <name evidence="2" type="ORF">F7Q92_03715</name>
</gene>
<proteinExistence type="predicted"/>
<reference evidence="2 3" key="1">
    <citation type="submission" date="2019-09" db="EMBL/GenBank/DDBJ databases">
        <title>Draft genome sequences of 48 bacterial type strains from the CCUG.</title>
        <authorList>
            <person name="Tunovic T."/>
            <person name="Pineiro-Iglesias B."/>
            <person name="Unosson C."/>
            <person name="Inganas E."/>
            <person name="Ohlen M."/>
            <person name="Cardew S."/>
            <person name="Jensie-Markopoulos S."/>
            <person name="Salva-Serra F."/>
            <person name="Jaen-Luchoro D."/>
            <person name="Karlsson R."/>
            <person name="Svensson-Stadler L."/>
            <person name="Chun J."/>
            <person name="Moore E."/>
        </authorList>
    </citation>
    <scope>NUCLEOTIDE SEQUENCE [LARGE SCALE GENOMIC DNA]</scope>
    <source>
        <strain evidence="2 3">CCUG 30977</strain>
    </source>
</reference>
<feature type="compositionally biased region" description="Low complexity" evidence="1">
    <location>
        <begin position="285"/>
        <end position="301"/>
    </location>
</feature>